<comment type="caution">
    <text evidence="2">The sequence shown here is derived from an EMBL/GenBank/DDBJ whole genome shotgun (WGS) entry which is preliminary data.</text>
</comment>
<organism evidence="2 3">
    <name type="scientific">Seiridium cardinale</name>
    <dbReference type="NCBI Taxonomy" id="138064"/>
    <lineage>
        <taxon>Eukaryota</taxon>
        <taxon>Fungi</taxon>
        <taxon>Dikarya</taxon>
        <taxon>Ascomycota</taxon>
        <taxon>Pezizomycotina</taxon>
        <taxon>Sordariomycetes</taxon>
        <taxon>Xylariomycetidae</taxon>
        <taxon>Amphisphaeriales</taxon>
        <taxon>Sporocadaceae</taxon>
        <taxon>Seiridium</taxon>
    </lineage>
</organism>
<feature type="region of interest" description="Disordered" evidence="1">
    <location>
        <begin position="47"/>
        <end position="76"/>
    </location>
</feature>
<feature type="region of interest" description="Disordered" evidence="1">
    <location>
        <begin position="157"/>
        <end position="257"/>
    </location>
</feature>
<name>A0ABR2XTE0_9PEZI</name>
<dbReference type="Proteomes" id="UP001465668">
    <property type="component" value="Unassembled WGS sequence"/>
</dbReference>
<accession>A0ABR2XTE0</accession>
<keyword evidence="3" id="KW-1185">Reference proteome</keyword>
<feature type="region of interest" description="Disordered" evidence="1">
    <location>
        <begin position="1"/>
        <end position="24"/>
    </location>
</feature>
<reference evidence="2 3" key="1">
    <citation type="submission" date="2024-02" db="EMBL/GenBank/DDBJ databases">
        <title>First draft genome assembly of two strains of Seiridium cardinale.</title>
        <authorList>
            <person name="Emiliani G."/>
            <person name="Scali E."/>
        </authorList>
    </citation>
    <scope>NUCLEOTIDE SEQUENCE [LARGE SCALE GENOMIC DNA]</scope>
    <source>
        <strain evidence="2 3">BM-138-000479</strain>
    </source>
</reference>
<sequence>MSGYGGLDSSERSGHKLSPSAQIGKKIKSHIEGLEKQAAIAAQIMKGPESTDGSGNLPQFWPHQGLSGDSDQPEPTWASLFNTGHPVSMDMSGHPMASSAAAVATKTYPTEKHRVQMHYCSTAPSNLSPPSSSRSPPCSCRDDVDFFNAPDFSVLNESSLGGDERDVSFHEKDGPGPRVDGQGAPDSTSVNARGGQVFDKTENRTQEGDQSLAPLTSRTNTGEAKASGRVSSSRGGRNHWSNSAKPPSPPGTAAGGPQSIEGRVECVLSCIQAAGFDNLDAFVSCYYTEKFEDRSKVKAAQGASRSQGLPKILEDLRVQASSWSLWEAYPYRDGIIKSAADLIISELDRLSRKKFDCEEELRQNMARSPKSAAQSGEDGHMRQLDHAAELKETLRDELPNLTALLTVITDEESTAVSSVQAKLLLATLKVMAADEDEPVQEAEGWVRSRAR</sequence>
<feature type="compositionally biased region" description="Basic and acidic residues" evidence="1">
    <location>
        <begin position="162"/>
        <end position="175"/>
    </location>
</feature>
<evidence type="ECO:0000313" key="2">
    <source>
        <dbReference type="EMBL" id="KAK9777068.1"/>
    </source>
</evidence>
<evidence type="ECO:0000256" key="1">
    <source>
        <dbReference type="SAM" id="MobiDB-lite"/>
    </source>
</evidence>
<gene>
    <name evidence="2" type="ORF">SCAR479_06136</name>
</gene>
<evidence type="ECO:0000313" key="3">
    <source>
        <dbReference type="Proteomes" id="UP001465668"/>
    </source>
</evidence>
<protein>
    <submittedName>
        <fullName evidence="2">Uncharacterized protein</fullName>
    </submittedName>
</protein>
<dbReference type="EMBL" id="JARVKM010000023">
    <property type="protein sequence ID" value="KAK9777068.1"/>
    <property type="molecule type" value="Genomic_DNA"/>
</dbReference>
<feature type="compositionally biased region" description="Polar residues" evidence="1">
    <location>
        <begin position="213"/>
        <end position="222"/>
    </location>
</feature>
<proteinExistence type="predicted"/>